<name>A0A0N0BFM9_9HYME</name>
<evidence type="ECO:0000313" key="2">
    <source>
        <dbReference type="Proteomes" id="UP000053105"/>
    </source>
</evidence>
<dbReference type="Proteomes" id="UP000053105">
    <property type="component" value="Unassembled WGS sequence"/>
</dbReference>
<proteinExistence type="predicted"/>
<gene>
    <name evidence="1" type="ORF">WN51_13669</name>
</gene>
<accession>A0A0N0BFM9</accession>
<dbReference type="AlphaFoldDB" id="A0A0N0BFM9"/>
<evidence type="ECO:0000313" key="1">
    <source>
        <dbReference type="EMBL" id="KOX73592.1"/>
    </source>
</evidence>
<keyword evidence="2" id="KW-1185">Reference proteome</keyword>
<reference evidence="1 2" key="1">
    <citation type="submission" date="2015-07" db="EMBL/GenBank/DDBJ databases">
        <title>The genome of Melipona quadrifasciata.</title>
        <authorList>
            <person name="Pan H."/>
            <person name="Kapheim K."/>
        </authorList>
    </citation>
    <scope>NUCLEOTIDE SEQUENCE [LARGE SCALE GENOMIC DNA]</scope>
    <source>
        <strain evidence="1">0111107301</strain>
        <tissue evidence="1">Whole body</tissue>
    </source>
</reference>
<protein>
    <submittedName>
        <fullName evidence="1">Uncharacterized protein</fullName>
    </submittedName>
</protein>
<dbReference type="EMBL" id="KQ435794">
    <property type="protein sequence ID" value="KOX73592.1"/>
    <property type="molecule type" value="Genomic_DNA"/>
</dbReference>
<sequence length="76" mass="8846">MHGGKPYRSGKKSMTNRERISLFDGIYLKLAITSSNNDVRWRMIMKKRSRDRCNWLMGATVFFETEIKLDKSGGMV</sequence>
<organism evidence="1 2">
    <name type="scientific">Melipona quadrifasciata</name>
    <dbReference type="NCBI Taxonomy" id="166423"/>
    <lineage>
        <taxon>Eukaryota</taxon>
        <taxon>Metazoa</taxon>
        <taxon>Ecdysozoa</taxon>
        <taxon>Arthropoda</taxon>
        <taxon>Hexapoda</taxon>
        <taxon>Insecta</taxon>
        <taxon>Pterygota</taxon>
        <taxon>Neoptera</taxon>
        <taxon>Endopterygota</taxon>
        <taxon>Hymenoptera</taxon>
        <taxon>Apocrita</taxon>
        <taxon>Aculeata</taxon>
        <taxon>Apoidea</taxon>
        <taxon>Anthophila</taxon>
        <taxon>Apidae</taxon>
        <taxon>Melipona</taxon>
    </lineage>
</organism>